<evidence type="ECO:0000313" key="2">
    <source>
        <dbReference type="EMBL" id="GAA1712798.1"/>
    </source>
</evidence>
<dbReference type="Pfam" id="PF12697">
    <property type="entry name" value="Abhydrolase_6"/>
    <property type="match status" value="1"/>
</dbReference>
<dbReference type="InterPro" id="IPR000073">
    <property type="entry name" value="AB_hydrolase_1"/>
</dbReference>
<evidence type="ECO:0000259" key="1">
    <source>
        <dbReference type="Pfam" id="PF12697"/>
    </source>
</evidence>
<protein>
    <recommendedName>
        <fullName evidence="1">AB hydrolase-1 domain-containing protein</fullName>
    </recommendedName>
</protein>
<reference evidence="2 3" key="1">
    <citation type="journal article" date="2019" name="Int. J. Syst. Evol. Microbiol.">
        <title>The Global Catalogue of Microorganisms (GCM) 10K type strain sequencing project: providing services to taxonomists for standard genome sequencing and annotation.</title>
        <authorList>
            <consortium name="The Broad Institute Genomics Platform"/>
            <consortium name="The Broad Institute Genome Sequencing Center for Infectious Disease"/>
            <person name="Wu L."/>
            <person name="Ma J."/>
        </authorList>
    </citation>
    <scope>NUCLEOTIDE SEQUENCE [LARGE SCALE GENOMIC DNA]</scope>
    <source>
        <strain evidence="2 3">JCM 14307</strain>
    </source>
</reference>
<dbReference type="EMBL" id="BAAANF010000023">
    <property type="protein sequence ID" value="GAA1712798.1"/>
    <property type="molecule type" value="Genomic_DNA"/>
</dbReference>
<feature type="domain" description="AB hydrolase-1" evidence="1">
    <location>
        <begin position="24"/>
        <end position="215"/>
    </location>
</feature>
<dbReference type="Gene3D" id="3.40.50.1820">
    <property type="entry name" value="alpha/beta hydrolase"/>
    <property type="match status" value="1"/>
</dbReference>
<organism evidence="2 3">
    <name type="scientific">Kribbella yunnanensis</name>
    <dbReference type="NCBI Taxonomy" id="190194"/>
    <lineage>
        <taxon>Bacteria</taxon>
        <taxon>Bacillati</taxon>
        <taxon>Actinomycetota</taxon>
        <taxon>Actinomycetes</taxon>
        <taxon>Propionibacteriales</taxon>
        <taxon>Kribbellaceae</taxon>
        <taxon>Kribbella</taxon>
    </lineage>
</organism>
<accession>A0ABN2IVQ8</accession>
<name>A0ABN2IVQ8_9ACTN</name>
<dbReference type="Proteomes" id="UP001500280">
    <property type="component" value="Unassembled WGS sequence"/>
</dbReference>
<dbReference type="SUPFAM" id="SSF53474">
    <property type="entry name" value="alpha/beta-Hydrolases"/>
    <property type="match status" value="1"/>
</dbReference>
<comment type="caution">
    <text evidence="2">The sequence shown here is derived from an EMBL/GenBank/DDBJ whole genome shotgun (WGS) entry which is preliminary data.</text>
</comment>
<keyword evidence="3" id="KW-1185">Reference proteome</keyword>
<dbReference type="InterPro" id="IPR029058">
    <property type="entry name" value="AB_hydrolase_fold"/>
</dbReference>
<dbReference type="PANTHER" id="PTHR43194:SF2">
    <property type="entry name" value="PEROXISOMAL MEMBRANE PROTEIN LPX1"/>
    <property type="match status" value="1"/>
</dbReference>
<dbReference type="InterPro" id="IPR050228">
    <property type="entry name" value="Carboxylesterase_BioH"/>
</dbReference>
<evidence type="ECO:0000313" key="3">
    <source>
        <dbReference type="Proteomes" id="UP001500280"/>
    </source>
</evidence>
<gene>
    <name evidence="2" type="ORF">GCM10009745_71290</name>
</gene>
<dbReference type="RefSeq" id="WP_344162368.1">
    <property type="nucleotide sequence ID" value="NZ_BAAANF010000023.1"/>
</dbReference>
<proteinExistence type="predicted"/>
<sequence length="235" mass="24600">MTEVTLPQGDVHLRGTATGVGPTVLLLHAGGERRSVWTPVAAALNKHDLRTVAFDLRGHGDSTGRASTLQLVADDVTAMIHSEPSPLVVVGASLGGLAAIAALADPHTAAAVAGLILVDVVPNHDPARVRTWLTKQSLRDQRTDLVEDIFSRAHELSAATTTLSLPILLVRGGPTSPLSDAEVDQFRAICPRATVSQIPTAGHLVANDAPDDLARIVAVQSSTWLATDTATCRHP</sequence>
<dbReference type="PANTHER" id="PTHR43194">
    <property type="entry name" value="HYDROLASE ALPHA/BETA FOLD FAMILY"/>
    <property type="match status" value="1"/>
</dbReference>